<keyword evidence="2" id="KW-0812">Transmembrane</keyword>
<comment type="subcellular location">
    <subcellularLocation>
        <location evidence="1">Membrane</location>
    </subcellularLocation>
</comment>
<feature type="region of interest" description="Disordered" evidence="5">
    <location>
        <begin position="675"/>
        <end position="698"/>
    </location>
</feature>
<feature type="compositionally biased region" description="Polar residues" evidence="5">
    <location>
        <begin position="338"/>
        <end position="357"/>
    </location>
</feature>
<dbReference type="InterPro" id="IPR013636">
    <property type="entry name" value="ARMH3_C"/>
</dbReference>
<feature type="compositionally biased region" description="Basic and acidic residues" evidence="5">
    <location>
        <begin position="675"/>
        <end position="684"/>
    </location>
</feature>
<reference evidence="8" key="1">
    <citation type="submission" date="2025-08" db="UniProtKB">
        <authorList>
            <consortium name="RefSeq"/>
        </authorList>
    </citation>
    <scope>IDENTIFICATION</scope>
</reference>
<proteinExistence type="predicted"/>
<dbReference type="GO" id="GO:0005829">
    <property type="term" value="C:cytosol"/>
    <property type="evidence" value="ECO:0007669"/>
    <property type="project" value="TreeGrafter"/>
</dbReference>
<evidence type="ECO:0000313" key="7">
    <source>
        <dbReference type="Proteomes" id="UP000694867"/>
    </source>
</evidence>
<evidence type="ECO:0000256" key="4">
    <source>
        <dbReference type="ARBA" id="ARBA00023136"/>
    </source>
</evidence>
<keyword evidence="7" id="KW-1185">Reference proteome</keyword>
<dbReference type="GO" id="GO:0016020">
    <property type="term" value="C:membrane"/>
    <property type="evidence" value="ECO:0007669"/>
    <property type="project" value="UniProtKB-SubCell"/>
</dbReference>
<dbReference type="PANTHER" id="PTHR13608:SF3">
    <property type="entry name" value="ARMADILLO-LIKE HELICAL DOMAIN-CONTAINING PROTEIN 3"/>
    <property type="match status" value="1"/>
</dbReference>
<accession>A0AAJ6QRC3</accession>
<dbReference type="AlphaFoldDB" id="A0AAJ6QRC3"/>
<evidence type="ECO:0000259" key="6">
    <source>
        <dbReference type="SMART" id="SM01158"/>
    </source>
</evidence>
<dbReference type="InterPro" id="IPR039868">
    <property type="entry name" value="ARMD3-like"/>
</dbReference>
<dbReference type="Pfam" id="PF08427">
    <property type="entry name" value="ARMH3_C"/>
    <property type="match status" value="1"/>
</dbReference>
<keyword evidence="4" id="KW-0472">Membrane</keyword>
<dbReference type="Proteomes" id="UP000694867">
    <property type="component" value="Unplaced"/>
</dbReference>
<evidence type="ECO:0000313" key="8">
    <source>
        <dbReference type="RefSeq" id="XP_003741198.1"/>
    </source>
</evidence>
<organism evidence="7 8">
    <name type="scientific">Galendromus occidentalis</name>
    <name type="common">western predatory mite</name>
    <dbReference type="NCBI Taxonomy" id="34638"/>
    <lineage>
        <taxon>Eukaryota</taxon>
        <taxon>Metazoa</taxon>
        <taxon>Ecdysozoa</taxon>
        <taxon>Arthropoda</taxon>
        <taxon>Chelicerata</taxon>
        <taxon>Arachnida</taxon>
        <taxon>Acari</taxon>
        <taxon>Parasitiformes</taxon>
        <taxon>Mesostigmata</taxon>
        <taxon>Gamasina</taxon>
        <taxon>Phytoseioidea</taxon>
        <taxon>Phytoseiidae</taxon>
        <taxon>Typhlodrominae</taxon>
        <taxon>Galendromus</taxon>
    </lineage>
</organism>
<sequence length="698" mass="79107">MASKGNRFPLKKKFVQIYEGLLDGEEPWSSNDHFWDELFLLKVNSGFLTKEFELMKPEKLLQLKPVINRISAESIRAVKSDNRIRIVNAYETFATLVRALFSKNRELDLGIDVIDLLLGTDVAEASMEDLLGVSCTFLEIPFPHGFHQTVLDTLLVLVTAAETVSNNVLVEFLMTTSVFEALIGLLSDGISRQKCGYHAVLLLTLIVNYRKYESTNPYIMKLSIADNELALNGFGQVIACTLYDYNRRFAAPGARETVTRNSVPGGMFSGLTSWMGIFTPLSSPEESSPIEGENKRCDAALLAMYEAVHLNRNFFAVLTNTQPGSIELRPASPPLTPSTPDAPSSGSHVRSDNQSFESHNADLHEAPTNLFVTFIEFVSIVMQNTKEESSFHTTKLCFINLTCIAEDQYANSIMHDINMQYKVVIHHAPMRHRKLPSTRDCPSRPLAAAVLDLMVEFMLCNMRKNFSLDLYVRCLGIVHRLLCYQKRYRVRLLYPWKELWSALISVLKFILANEVTLAKRYNVFIVCSQIVNIINLFITYGDTFLASPPSYDELYYEIIRCNQVFDNLYSTALRYASGDSEKTTQWRESAARLASHLVNIRAIVNHFNPKINSWATANGLASLTEAQVLEVVRGNYDSLTLKLHDNLDQFERYSEKPRETPFFAAMVKSILEHVRKQSEDERHQHSQTTTIPELSGVR</sequence>
<dbReference type="PANTHER" id="PTHR13608">
    <property type="entry name" value="ARMADILLO-LIKE HELICAL DOMAIN-CONTAINING PROTEIN 3"/>
    <property type="match status" value="1"/>
</dbReference>
<evidence type="ECO:0000256" key="1">
    <source>
        <dbReference type="ARBA" id="ARBA00004370"/>
    </source>
</evidence>
<evidence type="ECO:0000256" key="3">
    <source>
        <dbReference type="ARBA" id="ARBA00022989"/>
    </source>
</evidence>
<evidence type="ECO:0000256" key="2">
    <source>
        <dbReference type="ARBA" id="ARBA00022692"/>
    </source>
</evidence>
<gene>
    <name evidence="8" type="primary">LOC100900485</name>
</gene>
<dbReference type="KEGG" id="goe:100900485"/>
<dbReference type="SMART" id="SM01158">
    <property type="entry name" value="DUF1741"/>
    <property type="match status" value="1"/>
</dbReference>
<dbReference type="GeneID" id="100900485"/>
<feature type="region of interest" description="Disordered" evidence="5">
    <location>
        <begin position="326"/>
        <end position="357"/>
    </location>
</feature>
<feature type="domain" description="Armadillo-like helical" evidence="6">
    <location>
        <begin position="438"/>
        <end position="678"/>
    </location>
</feature>
<protein>
    <submittedName>
        <fullName evidence="8">Armadillo-like helical domain-containing protein 3</fullName>
    </submittedName>
</protein>
<name>A0AAJ6QRC3_9ACAR</name>
<evidence type="ECO:0000256" key="5">
    <source>
        <dbReference type="SAM" id="MobiDB-lite"/>
    </source>
</evidence>
<dbReference type="RefSeq" id="XP_003741198.1">
    <property type="nucleotide sequence ID" value="XM_003741150.2"/>
</dbReference>
<keyword evidence="3" id="KW-1133">Transmembrane helix</keyword>